<feature type="transmembrane region" description="Helical" evidence="10">
    <location>
        <begin position="1206"/>
        <end position="1225"/>
    </location>
</feature>
<dbReference type="InterPro" id="IPR043926">
    <property type="entry name" value="ABCG_dom"/>
</dbReference>
<keyword evidence="6" id="KW-0067">ATP-binding</keyword>
<name>W9WCZ7_9EURO</name>
<feature type="transmembrane region" description="Helical" evidence="10">
    <location>
        <begin position="751"/>
        <end position="772"/>
    </location>
</feature>
<feature type="transmembrane region" description="Helical" evidence="10">
    <location>
        <begin position="1318"/>
        <end position="1336"/>
    </location>
</feature>
<evidence type="ECO:0000256" key="9">
    <source>
        <dbReference type="SAM" id="MobiDB-lite"/>
    </source>
</evidence>
<gene>
    <name evidence="12" type="ORF">A1O7_06737</name>
</gene>
<keyword evidence="5" id="KW-0547">Nucleotide-binding</keyword>
<dbReference type="InterPro" id="IPR003439">
    <property type="entry name" value="ABC_transporter-like_ATP-bd"/>
</dbReference>
<dbReference type="InterPro" id="IPR034003">
    <property type="entry name" value="ABCG_PDR_2"/>
</dbReference>
<dbReference type="GeneID" id="19181313"/>
<feature type="transmembrane region" description="Helical" evidence="10">
    <location>
        <begin position="1348"/>
        <end position="1368"/>
    </location>
</feature>
<dbReference type="Pfam" id="PF06422">
    <property type="entry name" value="PDR_CDR"/>
    <property type="match status" value="1"/>
</dbReference>
<evidence type="ECO:0000256" key="6">
    <source>
        <dbReference type="ARBA" id="ARBA00022840"/>
    </source>
</evidence>
<dbReference type="InterPro" id="IPR027417">
    <property type="entry name" value="P-loop_NTPase"/>
</dbReference>
<dbReference type="Gene3D" id="3.40.50.300">
    <property type="entry name" value="P-loop containing nucleotide triphosphate hydrolases"/>
    <property type="match status" value="2"/>
</dbReference>
<dbReference type="Pfam" id="PF01061">
    <property type="entry name" value="ABC2_membrane"/>
    <property type="match status" value="2"/>
</dbReference>
<keyword evidence="3" id="KW-0813">Transport</keyword>
<dbReference type="InterPro" id="IPR013525">
    <property type="entry name" value="ABC2_TM"/>
</dbReference>
<dbReference type="InterPro" id="IPR017871">
    <property type="entry name" value="ABC_transporter-like_CS"/>
</dbReference>
<feature type="domain" description="ABC transporter" evidence="11">
    <location>
        <begin position="141"/>
        <end position="392"/>
    </location>
</feature>
<dbReference type="EMBL" id="AMGW01000005">
    <property type="protein sequence ID" value="EXJ56394.1"/>
    <property type="molecule type" value="Genomic_DNA"/>
</dbReference>
<comment type="similarity">
    <text evidence="2">Belongs to the ABC transporter superfamily. ABCG family. PDR (TC 3.A.1.205) subfamily.</text>
</comment>
<dbReference type="STRING" id="1182544.W9WCZ7"/>
<dbReference type="CDD" id="cd03233">
    <property type="entry name" value="ABCG_PDR_domain1"/>
    <property type="match status" value="1"/>
</dbReference>
<dbReference type="FunFam" id="3.40.50.300:FF:000054">
    <property type="entry name" value="ABC multidrug transporter atrF"/>
    <property type="match status" value="1"/>
</dbReference>
<dbReference type="Pfam" id="PF19055">
    <property type="entry name" value="ABC2_membrane_7"/>
    <property type="match status" value="1"/>
</dbReference>
<dbReference type="RefSeq" id="XP_007758928.1">
    <property type="nucleotide sequence ID" value="XM_007760738.1"/>
</dbReference>
<keyword evidence="8 10" id="KW-0472">Membrane</keyword>
<dbReference type="PANTHER" id="PTHR19241">
    <property type="entry name" value="ATP-BINDING CASSETTE TRANSPORTER"/>
    <property type="match status" value="1"/>
</dbReference>
<feature type="transmembrane region" description="Helical" evidence="10">
    <location>
        <begin position="578"/>
        <end position="603"/>
    </location>
</feature>
<sequence>MESPISHASSTEDDYREIYEAALYDRLRDGLRAHAQERKAKHHHKLLPINNRDPDLTRIATNASKATKVIPRRLADIDPRLDPEKDAFDFRFWATTFIQLVKEDGIKRVNVGVSFRSLAVSGMASNLGLQPTVTTPWVALARLPMLRSKRQREPKVILHQLDGSVKSGEMLLVLGRPGSGCTTFLKSIAVQLNGLTKSQASTVSYDGIPQDVFMRKFKGKAVYNDENDEHFPHLTVGQTLHFAAFAQTPHARIKGVDRLTQATHMAEVMMRIFGLSHVRDTKVGNDTVRGVSGGERKRVSIAEMALARSVLAVWDNSTKGLDSTTALEFVRSLRALADVAGVTQAVALYQASQRIYETFDKVLVLYEGRQIYFGPIDSARSYFERMGWFCPPRQTTPDFLTSITNPQERQPQLEFANKVPKTASAFEDYWLKSEEFQACIAEISSAEIDAKNNGRLQALQDAHHAAQAHHTRATSPYLLSIWMQVRLCIQRCAQLLWNDRASTVALAGGRVILALIIGSVYFGTPNTTASLQTRGAVIFLATLMNALMAVTEIGALFGKRGVVQKQNTFAFYHPSADALAAFLIDIPVKFAISTLFNVVYYFLSGLRADASSFFIFLLFNFVCTLLMSAIFRGIGAASKQLAKAYAVAGIGVLMMVIYTGFTLQTSYMHPWFRWINYINPIAYIFEALLVNEVHGRRFPCASQSLVPPYASGNENFACAVIGAQPGERTVSGDLWVQSGYQYSYSHIWRNLGIALAYMVCFLVIHLVAVEFMSTADAQPQRLIYRTRKAAQASKKDVESDAHQEFATPPNAATNEKENPGDGRTGRQASKDHADKMTEAAGVLTWEDVTLDIMIQDKPRRLLDSVTGWVDSGRLTCLMGVSGAGKTTLLDTLAQRQTTTGKRSGSILVDGMPLQPSFQRKTGYVQQQDLHLSTSTVREALRFSALLRQPRSVTVEEKFAFVEHVIDILGMELFSDAVIGQVGEGLNIEQRKLVTIGVELAAKPSILFLDEPTSGLDSQSAWTIVSLLRKLADNGQAVLATIHQPSAMLFQQFDSILLLAKGGRTSYFGPLGADCRTLTQYFERHGAPSCAPEQNPAEYILNTIGSPTSHDWTQIWQSSQECAATKETLRTIVANAQLATRGPSDPDGEFALPFTAQLRLVLQRLFQNYWRNPTYIYAKLQFAMLSSLFIGFTFYLQNSSATGMQNVVFAIYMLNATFSSMVNQIMSRFLPQRALFEVREAPSKLYSWLAFVLANILVEIPYQIFLSVVVWACWYFPIFGIHHDSATRAMMWAFCMQFLLFGATWAQMLIFVMPSTETAGALSTILFTLTLQFNGVLQPPTALPGFWIFMYRVSPFTYLIGGWAGTGLADRPVVCASNELAIFDPPADQTCGAYLSAYLEGGAPGSLLNPSAVSQCEYCPLRNANQFLAGSWIHPSDKYQNLGILFAYIAFNMFAAVVLYYVFRVRRFSIKSLRKSRPHSEGKDKQAAGKHHRSRLFYPGFYYHFTLALLRNLVR</sequence>
<dbReference type="PROSITE" id="PS50893">
    <property type="entry name" value="ABC_TRANSPORTER_2"/>
    <property type="match status" value="2"/>
</dbReference>
<evidence type="ECO:0000259" key="11">
    <source>
        <dbReference type="PROSITE" id="PS50893"/>
    </source>
</evidence>
<dbReference type="CDD" id="cd03232">
    <property type="entry name" value="ABCG_PDR_domain2"/>
    <property type="match status" value="1"/>
</dbReference>
<evidence type="ECO:0000256" key="2">
    <source>
        <dbReference type="ARBA" id="ARBA00006012"/>
    </source>
</evidence>
<evidence type="ECO:0000256" key="4">
    <source>
        <dbReference type="ARBA" id="ARBA00022692"/>
    </source>
</evidence>
<dbReference type="InterPro" id="IPR003593">
    <property type="entry name" value="AAA+_ATPase"/>
</dbReference>
<dbReference type="GO" id="GO:0140359">
    <property type="term" value="F:ABC-type transporter activity"/>
    <property type="evidence" value="ECO:0007669"/>
    <property type="project" value="InterPro"/>
</dbReference>
<dbReference type="InterPro" id="IPR034001">
    <property type="entry name" value="ABCG_PDR_1"/>
</dbReference>
<dbReference type="GO" id="GO:0005524">
    <property type="term" value="F:ATP binding"/>
    <property type="evidence" value="ECO:0007669"/>
    <property type="project" value="UniProtKB-KW"/>
</dbReference>
<dbReference type="GO" id="GO:0016887">
    <property type="term" value="F:ATP hydrolysis activity"/>
    <property type="evidence" value="ECO:0007669"/>
    <property type="project" value="InterPro"/>
</dbReference>
<reference evidence="12 13" key="1">
    <citation type="submission" date="2013-03" db="EMBL/GenBank/DDBJ databases">
        <title>The Genome Sequence of Cladophialophora yegresii CBS 114405.</title>
        <authorList>
            <consortium name="The Broad Institute Genomics Platform"/>
            <person name="Cuomo C."/>
            <person name="de Hoog S."/>
            <person name="Gorbushina A."/>
            <person name="Walker B."/>
            <person name="Young S.K."/>
            <person name="Zeng Q."/>
            <person name="Gargeya S."/>
            <person name="Fitzgerald M."/>
            <person name="Haas B."/>
            <person name="Abouelleil A."/>
            <person name="Allen A.W."/>
            <person name="Alvarado L."/>
            <person name="Arachchi H.M."/>
            <person name="Berlin A.M."/>
            <person name="Chapman S.B."/>
            <person name="Gainer-Dewar J."/>
            <person name="Goldberg J."/>
            <person name="Griggs A."/>
            <person name="Gujja S."/>
            <person name="Hansen M."/>
            <person name="Howarth C."/>
            <person name="Imamovic A."/>
            <person name="Ireland A."/>
            <person name="Larimer J."/>
            <person name="McCowan C."/>
            <person name="Murphy C."/>
            <person name="Pearson M."/>
            <person name="Poon T.W."/>
            <person name="Priest M."/>
            <person name="Roberts A."/>
            <person name="Saif S."/>
            <person name="Shea T."/>
            <person name="Sisk P."/>
            <person name="Sykes S."/>
            <person name="Wortman J."/>
            <person name="Nusbaum C."/>
            <person name="Birren B."/>
        </authorList>
    </citation>
    <scope>NUCLEOTIDE SEQUENCE [LARGE SCALE GENOMIC DNA]</scope>
    <source>
        <strain evidence="12 13">CBS 114405</strain>
    </source>
</reference>
<dbReference type="SMART" id="SM00382">
    <property type="entry name" value="AAA"/>
    <property type="match status" value="2"/>
</dbReference>
<feature type="transmembrane region" description="Helical" evidence="10">
    <location>
        <begin position="615"/>
        <end position="638"/>
    </location>
</feature>
<keyword evidence="4 10" id="KW-0812">Transmembrane</keyword>
<comment type="caution">
    <text evidence="12">The sequence shown here is derived from an EMBL/GenBank/DDBJ whole genome shotgun (WGS) entry which is preliminary data.</text>
</comment>
<evidence type="ECO:0000256" key="5">
    <source>
        <dbReference type="ARBA" id="ARBA00022741"/>
    </source>
</evidence>
<proteinExistence type="inferred from homology"/>
<feature type="transmembrane region" description="Helical" evidence="10">
    <location>
        <begin position="1441"/>
        <end position="1462"/>
    </location>
</feature>
<accession>W9WCZ7</accession>
<dbReference type="HOGENOM" id="CLU_000604_35_0_1"/>
<dbReference type="InterPro" id="IPR010929">
    <property type="entry name" value="PDR_CDR_ABC"/>
</dbReference>
<dbReference type="OrthoDB" id="245989at2759"/>
<feature type="region of interest" description="Disordered" evidence="9">
    <location>
        <begin position="794"/>
        <end position="833"/>
    </location>
</feature>
<comment type="subcellular location">
    <subcellularLocation>
        <location evidence="1">Membrane</location>
        <topology evidence="1">Multi-pass membrane protein</topology>
    </subcellularLocation>
</comment>
<evidence type="ECO:0000256" key="3">
    <source>
        <dbReference type="ARBA" id="ARBA00022448"/>
    </source>
</evidence>
<dbReference type="VEuPathDB" id="FungiDB:A1O7_06737"/>
<dbReference type="eggNOG" id="KOG0065">
    <property type="taxonomic scope" value="Eukaryota"/>
</dbReference>
<protein>
    <recommendedName>
        <fullName evidence="11">ABC transporter domain-containing protein</fullName>
    </recommendedName>
</protein>
<evidence type="ECO:0000313" key="12">
    <source>
        <dbReference type="EMBL" id="EXJ56394.1"/>
    </source>
</evidence>
<keyword evidence="13" id="KW-1185">Reference proteome</keyword>
<evidence type="ECO:0000256" key="8">
    <source>
        <dbReference type="ARBA" id="ARBA00023136"/>
    </source>
</evidence>
<feature type="transmembrane region" description="Helical" evidence="10">
    <location>
        <begin position="1174"/>
        <end position="1194"/>
    </location>
</feature>
<dbReference type="Pfam" id="PF14510">
    <property type="entry name" value="ABC_trans_N"/>
    <property type="match status" value="1"/>
</dbReference>
<feature type="domain" description="ABC transporter" evidence="11">
    <location>
        <begin position="843"/>
        <end position="1085"/>
    </location>
</feature>
<dbReference type="SUPFAM" id="SSF52540">
    <property type="entry name" value="P-loop containing nucleoside triphosphate hydrolases"/>
    <property type="match status" value="2"/>
</dbReference>
<feature type="transmembrane region" description="Helical" evidence="10">
    <location>
        <begin position="504"/>
        <end position="524"/>
    </location>
</feature>
<dbReference type="Proteomes" id="UP000019473">
    <property type="component" value="Unassembled WGS sequence"/>
</dbReference>
<dbReference type="PROSITE" id="PS00211">
    <property type="entry name" value="ABC_TRANSPORTER_1"/>
    <property type="match status" value="1"/>
</dbReference>
<feature type="transmembrane region" description="Helical" evidence="10">
    <location>
        <begin position="536"/>
        <end position="558"/>
    </location>
</feature>
<feature type="compositionally biased region" description="Basic and acidic residues" evidence="9">
    <location>
        <begin position="794"/>
        <end position="803"/>
    </location>
</feature>
<evidence type="ECO:0000256" key="7">
    <source>
        <dbReference type="ARBA" id="ARBA00022989"/>
    </source>
</evidence>
<feature type="transmembrane region" description="Helical" evidence="10">
    <location>
        <begin position="1245"/>
        <end position="1276"/>
    </location>
</feature>
<feature type="transmembrane region" description="Helical" evidence="10">
    <location>
        <begin position="1288"/>
        <end position="1312"/>
    </location>
</feature>
<evidence type="ECO:0000256" key="1">
    <source>
        <dbReference type="ARBA" id="ARBA00004141"/>
    </source>
</evidence>
<dbReference type="InterPro" id="IPR029481">
    <property type="entry name" value="ABC_trans_N"/>
</dbReference>
<evidence type="ECO:0000313" key="13">
    <source>
        <dbReference type="Proteomes" id="UP000019473"/>
    </source>
</evidence>
<dbReference type="Pfam" id="PF00005">
    <property type="entry name" value="ABC_tran"/>
    <property type="match status" value="2"/>
</dbReference>
<organism evidence="12 13">
    <name type="scientific">Cladophialophora yegresii CBS 114405</name>
    <dbReference type="NCBI Taxonomy" id="1182544"/>
    <lineage>
        <taxon>Eukaryota</taxon>
        <taxon>Fungi</taxon>
        <taxon>Dikarya</taxon>
        <taxon>Ascomycota</taxon>
        <taxon>Pezizomycotina</taxon>
        <taxon>Eurotiomycetes</taxon>
        <taxon>Chaetothyriomycetidae</taxon>
        <taxon>Chaetothyriales</taxon>
        <taxon>Herpotrichiellaceae</taxon>
        <taxon>Cladophialophora</taxon>
    </lineage>
</organism>
<evidence type="ECO:0000256" key="10">
    <source>
        <dbReference type="SAM" id="Phobius"/>
    </source>
</evidence>
<feature type="compositionally biased region" description="Basic and acidic residues" evidence="9">
    <location>
        <begin position="814"/>
        <end position="833"/>
    </location>
</feature>
<keyword evidence="7 10" id="KW-1133">Transmembrane helix</keyword>
<feature type="transmembrane region" description="Helical" evidence="10">
    <location>
        <begin position="644"/>
        <end position="663"/>
    </location>
</feature>
<dbReference type="GO" id="GO:0016020">
    <property type="term" value="C:membrane"/>
    <property type="evidence" value="ECO:0007669"/>
    <property type="project" value="UniProtKB-SubCell"/>
</dbReference>